<name>I5B1T0_9BACT</name>
<feature type="transmembrane region" description="Helical" evidence="10">
    <location>
        <begin position="7"/>
        <end position="26"/>
    </location>
</feature>
<evidence type="ECO:0000313" key="11">
    <source>
        <dbReference type="EMBL" id="EIM63443.1"/>
    </source>
</evidence>
<evidence type="ECO:0000256" key="10">
    <source>
        <dbReference type="SAM" id="Phobius"/>
    </source>
</evidence>
<evidence type="ECO:0000313" key="12">
    <source>
        <dbReference type="Proteomes" id="UP000005778"/>
    </source>
</evidence>
<evidence type="ECO:0000256" key="6">
    <source>
        <dbReference type="ARBA" id="ARBA00022989"/>
    </source>
</evidence>
<feature type="transmembrane region" description="Helical" evidence="10">
    <location>
        <begin position="362"/>
        <end position="381"/>
    </location>
</feature>
<feature type="transmembrane region" description="Helical" evidence="10">
    <location>
        <begin position="79"/>
        <end position="98"/>
    </location>
</feature>
<feature type="transmembrane region" description="Helical" evidence="10">
    <location>
        <begin position="148"/>
        <end position="169"/>
    </location>
</feature>
<comment type="similarity">
    <text evidence="2 9">Belongs to the membrane-bound acyltransferase family.</text>
</comment>
<evidence type="ECO:0000256" key="1">
    <source>
        <dbReference type="ARBA" id="ARBA00004651"/>
    </source>
</evidence>
<dbReference type="PIRSF" id="PIRSF500217">
    <property type="entry name" value="AlgI"/>
    <property type="match status" value="1"/>
</dbReference>
<evidence type="ECO:0000256" key="7">
    <source>
        <dbReference type="ARBA" id="ARBA00023136"/>
    </source>
</evidence>
<dbReference type="STRING" id="879212.DespoDRAFT_01507"/>
<feature type="transmembrane region" description="Helical" evidence="10">
    <location>
        <begin position="425"/>
        <end position="444"/>
    </location>
</feature>
<dbReference type="PIRSF" id="PIRSF016636">
    <property type="entry name" value="AlgI_DltB"/>
    <property type="match status" value="1"/>
</dbReference>
<dbReference type="InterPro" id="IPR028362">
    <property type="entry name" value="AlgI"/>
</dbReference>
<dbReference type="PANTHER" id="PTHR13285:SF23">
    <property type="entry name" value="TEICHOIC ACID D-ALANYLTRANSFERASE"/>
    <property type="match status" value="1"/>
</dbReference>
<dbReference type="eggNOG" id="COG1696">
    <property type="taxonomic scope" value="Bacteria"/>
</dbReference>
<feature type="transmembrane region" description="Helical" evidence="10">
    <location>
        <begin position="118"/>
        <end position="136"/>
    </location>
</feature>
<keyword evidence="5 10" id="KW-0812">Transmembrane</keyword>
<keyword evidence="3 9" id="KW-1003">Cell membrane</keyword>
<evidence type="ECO:0000256" key="9">
    <source>
        <dbReference type="PIRNR" id="PIRNR016636"/>
    </source>
</evidence>
<dbReference type="Pfam" id="PF03062">
    <property type="entry name" value="MBOAT"/>
    <property type="match status" value="1"/>
</dbReference>
<organism evidence="11 12">
    <name type="scientific">Desulfobacter postgatei 2ac9</name>
    <dbReference type="NCBI Taxonomy" id="879212"/>
    <lineage>
        <taxon>Bacteria</taxon>
        <taxon>Pseudomonadati</taxon>
        <taxon>Thermodesulfobacteriota</taxon>
        <taxon>Desulfobacteria</taxon>
        <taxon>Desulfobacterales</taxon>
        <taxon>Desulfobacteraceae</taxon>
        <taxon>Desulfobacter</taxon>
    </lineage>
</organism>
<dbReference type="GO" id="GO:0005886">
    <property type="term" value="C:plasma membrane"/>
    <property type="evidence" value="ECO:0007669"/>
    <property type="project" value="UniProtKB-SubCell"/>
</dbReference>
<dbReference type="EMBL" id="CM001488">
    <property type="protein sequence ID" value="EIM63443.1"/>
    <property type="molecule type" value="Genomic_DNA"/>
</dbReference>
<accession>I5B1T0</accession>
<feature type="transmembrane region" description="Helical" evidence="10">
    <location>
        <begin position="317"/>
        <end position="342"/>
    </location>
</feature>
<reference evidence="11 12" key="2">
    <citation type="submission" date="2012-02" db="EMBL/GenBank/DDBJ databases">
        <title>Improved High-Quality Draft sequence of Desulfobacter postgatei 2ac9.</title>
        <authorList>
            <consortium name="US DOE Joint Genome Institute"/>
            <person name="Lucas S."/>
            <person name="Han J."/>
            <person name="Lapidus A."/>
            <person name="Cheng J.-F."/>
            <person name="Goodwin L."/>
            <person name="Pitluck S."/>
            <person name="Peters L."/>
            <person name="Ovchinnikova G."/>
            <person name="Held B."/>
            <person name="Detter J.C."/>
            <person name="Han C."/>
            <person name="Tapia R."/>
            <person name="Land M."/>
            <person name="Hauser L."/>
            <person name="Kyrpides N."/>
            <person name="Ivanova N."/>
            <person name="Pagani I."/>
            <person name="Orellana R."/>
            <person name="Lovley D."/>
            <person name="Woyke T."/>
        </authorList>
    </citation>
    <scope>NUCLEOTIDE SEQUENCE [LARGE SCALE GENOMIC DNA]</scope>
    <source>
        <strain evidence="11 12">2ac9</strain>
    </source>
</reference>
<gene>
    <name evidence="11" type="ORF">DespoDRAFT_01507</name>
</gene>
<keyword evidence="7 9" id="KW-0472">Membrane</keyword>
<dbReference type="Proteomes" id="UP000005778">
    <property type="component" value="Chromosome"/>
</dbReference>
<feature type="transmembrane region" description="Helical" evidence="10">
    <location>
        <begin position="46"/>
        <end position="67"/>
    </location>
</feature>
<keyword evidence="6 10" id="KW-1133">Transmembrane helix</keyword>
<dbReference type="GO" id="GO:0016746">
    <property type="term" value="F:acyltransferase activity"/>
    <property type="evidence" value="ECO:0007669"/>
    <property type="project" value="UniProtKB-KW"/>
</dbReference>
<dbReference type="InterPro" id="IPR004299">
    <property type="entry name" value="MBOAT_fam"/>
</dbReference>
<dbReference type="HOGENOM" id="CLU_025255_1_1_7"/>
<dbReference type="RefSeq" id="WP_004072520.1">
    <property type="nucleotide sequence ID" value="NZ_CM001488.1"/>
</dbReference>
<evidence type="ECO:0000256" key="3">
    <source>
        <dbReference type="ARBA" id="ARBA00022475"/>
    </source>
</evidence>
<dbReference type="PANTHER" id="PTHR13285">
    <property type="entry name" value="ACYLTRANSFERASE"/>
    <property type="match status" value="1"/>
</dbReference>
<keyword evidence="4 9" id="KW-0808">Transferase</keyword>
<keyword evidence="12" id="KW-1185">Reference proteome</keyword>
<dbReference type="InterPro" id="IPR051085">
    <property type="entry name" value="MB_O-acyltransferase"/>
</dbReference>
<dbReference type="GO" id="GO:0042121">
    <property type="term" value="P:alginic acid biosynthetic process"/>
    <property type="evidence" value="ECO:0007669"/>
    <property type="project" value="InterPro"/>
</dbReference>
<evidence type="ECO:0000256" key="4">
    <source>
        <dbReference type="ARBA" id="ARBA00022679"/>
    </source>
</evidence>
<keyword evidence="8 9" id="KW-0012">Acyltransferase</keyword>
<reference evidence="11 12" key="1">
    <citation type="submission" date="2011-09" db="EMBL/GenBank/DDBJ databases">
        <authorList>
            <consortium name="US DOE Joint Genome Institute (JGI-PGF)"/>
            <person name="Lucas S."/>
            <person name="Han J."/>
            <person name="Lapidus A."/>
            <person name="Cheng J.-F."/>
            <person name="Goodwin L."/>
            <person name="Pitluck S."/>
            <person name="Peters L."/>
            <person name="Land M.L."/>
            <person name="Hauser L."/>
            <person name="Orellana R."/>
            <person name="Lovley D."/>
            <person name="Woyke T.J."/>
        </authorList>
    </citation>
    <scope>NUCLEOTIDE SEQUENCE [LARGE SCALE GENOMIC DNA]</scope>
    <source>
        <strain evidence="11 12">2ac9</strain>
    </source>
</reference>
<feature type="transmembrane region" description="Helical" evidence="10">
    <location>
        <begin position="464"/>
        <end position="488"/>
    </location>
</feature>
<evidence type="ECO:0000256" key="8">
    <source>
        <dbReference type="ARBA" id="ARBA00023315"/>
    </source>
</evidence>
<proteinExistence type="inferred from homology"/>
<dbReference type="AlphaFoldDB" id="I5B1T0"/>
<evidence type="ECO:0000256" key="2">
    <source>
        <dbReference type="ARBA" id="ARBA00010323"/>
    </source>
</evidence>
<feature type="transmembrane region" description="Helical" evidence="10">
    <location>
        <begin position="226"/>
        <end position="245"/>
    </location>
</feature>
<sequence length="490" mass="55494">MLFNSYLFIFVFLPVTLALIVAGRYLYGARGGLACIVSGSLVFYGYWNPIFLVLLLGSILVNHQIGLRIMKTPGKHPKTWLLVGIFLNMGVLGYFKYWNFFLVSLAQVLPFDPNIHPLVLPLGISFYTFQQIAFLVDVYHKKIKRSSFLEYMAFVSFFPQLIAGPIIRYNTVHGQFISPEWLRWNNESFATGLSLFSLGLFKKTVLADQLAVFVGPVFDAGARGDVVSAMAAWTATLAYTFQLYFDFSGYADMALGLGAMMGIRLPDNFNSPYRAHNFINFWQRWHISLSHFFRDYLYIPLGGSRCSFPRHLNNLMITMLLCGLWHGAGWQFVFWGGMHGLFLMLDHLRESRFPKLRLPRPLGVLVTFLVIALLWTAFRAVNMGTALYLYKTMFCLSEFLKSVQLSFPTFDIANFITAGSGSAPYWLILSALIVWGLPNTAAWCRLYTENKGAFPVVQGRTKAIVAGMLFFVSLKVLAGTGSSEFLYFNF</sequence>
<protein>
    <submittedName>
        <fullName evidence="11">Putative membrane protein involved in D-alanine export</fullName>
    </submittedName>
</protein>
<dbReference type="OrthoDB" id="139172at2"/>
<comment type="subcellular location">
    <subcellularLocation>
        <location evidence="1">Cell membrane</location>
        <topology evidence="1">Multi-pass membrane protein</topology>
    </subcellularLocation>
</comment>
<dbReference type="InterPro" id="IPR024194">
    <property type="entry name" value="Ac/AlaTfrase_AlgI/DltB"/>
</dbReference>
<evidence type="ECO:0000256" key="5">
    <source>
        <dbReference type="ARBA" id="ARBA00022692"/>
    </source>
</evidence>